<name>A0A8B8GK43_9HEMI</name>
<evidence type="ECO:0000313" key="2">
    <source>
        <dbReference type="RefSeq" id="XP_025423604.1"/>
    </source>
</evidence>
<organism evidence="1 2">
    <name type="scientific">Sipha flava</name>
    <name type="common">yellow sugarcane aphid</name>
    <dbReference type="NCBI Taxonomy" id="143950"/>
    <lineage>
        <taxon>Eukaryota</taxon>
        <taxon>Metazoa</taxon>
        <taxon>Ecdysozoa</taxon>
        <taxon>Arthropoda</taxon>
        <taxon>Hexapoda</taxon>
        <taxon>Insecta</taxon>
        <taxon>Pterygota</taxon>
        <taxon>Neoptera</taxon>
        <taxon>Paraneoptera</taxon>
        <taxon>Hemiptera</taxon>
        <taxon>Sternorrhyncha</taxon>
        <taxon>Aphidomorpha</taxon>
        <taxon>Aphidoidea</taxon>
        <taxon>Aphididae</taxon>
        <taxon>Sipha</taxon>
    </lineage>
</organism>
<accession>A0A8B8GK43</accession>
<sequence>MFIDSIKCFYDYVLTTITKVEVSASEHEVSNSVETFWKNVAYMRILDTVITNLKYRFSDESLSMANLIDLFCNLDYTNSLYSINHYKDIVDISIDSLMSEMVVAYNCLKIKKYDFDFNDLKM</sequence>
<dbReference type="RefSeq" id="XP_025423604.1">
    <property type="nucleotide sequence ID" value="XM_025567819.1"/>
</dbReference>
<dbReference type="AlphaFoldDB" id="A0A8B8GK43"/>
<protein>
    <submittedName>
        <fullName evidence="2">Uncharacterized protein LOC112692975</fullName>
    </submittedName>
</protein>
<proteinExistence type="predicted"/>
<gene>
    <name evidence="2" type="primary">LOC112692975</name>
</gene>
<evidence type="ECO:0000313" key="1">
    <source>
        <dbReference type="Proteomes" id="UP000694846"/>
    </source>
</evidence>
<keyword evidence="1" id="KW-1185">Reference proteome</keyword>
<dbReference type="OrthoDB" id="6584955at2759"/>
<dbReference type="Proteomes" id="UP000694846">
    <property type="component" value="Unplaced"/>
</dbReference>
<reference evidence="2" key="1">
    <citation type="submission" date="2025-08" db="UniProtKB">
        <authorList>
            <consortium name="RefSeq"/>
        </authorList>
    </citation>
    <scope>IDENTIFICATION</scope>
    <source>
        <tissue evidence="2">Whole body</tissue>
    </source>
</reference>
<dbReference type="GeneID" id="112692975"/>